<dbReference type="RefSeq" id="WP_134253093.1">
    <property type="nucleotide sequence ID" value="NZ_CP038009.1"/>
</dbReference>
<evidence type="ECO:0000313" key="2">
    <source>
        <dbReference type="Proteomes" id="UP000294395"/>
    </source>
</evidence>
<dbReference type="Proteomes" id="UP000294395">
    <property type="component" value="Chromosome"/>
</dbReference>
<sequence>MVQSVRLNDQEQEALRKKAVELNKILIQKGQQPIRDSELVHILIEQGIEFIEVGASGNVIIPK</sequence>
<gene>
    <name evidence="1" type="ORF">AHTJR_08235</name>
</gene>
<dbReference type="AlphaFoldDB" id="A0A4P7B988"/>
<dbReference type="EMBL" id="CP038009">
    <property type="protein sequence ID" value="QBQ17723.1"/>
    <property type="molecule type" value="Genomic_DNA"/>
</dbReference>
<name>A0A4P7B988_ACIHA</name>
<organism evidence="1 2">
    <name type="scientific">Acinetobacter haemolyticus</name>
    <dbReference type="NCBI Taxonomy" id="29430"/>
    <lineage>
        <taxon>Bacteria</taxon>
        <taxon>Pseudomonadati</taxon>
        <taxon>Pseudomonadota</taxon>
        <taxon>Gammaproteobacteria</taxon>
        <taxon>Moraxellales</taxon>
        <taxon>Moraxellaceae</taxon>
        <taxon>Acinetobacter</taxon>
    </lineage>
</organism>
<protein>
    <submittedName>
        <fullName evidence="1">Uncharacterized protein</fullName>
    </submittedName>
</protein>
<reference evidence="1 2" key="1">
    <citation type="submission" date="2019-03" db="EMBL/GenBank/DDBJ databases">
        <title>Complete genome sequence of two outbreak-associated Acinetobacter haemolyticus strains.</title>
        <authorList>
            <person name="Bai L."/>
            <person name="Zhang S.-C."/>
            <person name="Deng Y."/>
            <person name="Song C.-C."/>
            <person name="Kang G.-B."/>
            <person name="Dong Y."/>
            <person name="Wang Y."/>
            <person name="Gao F."/>
            <person name="Huang H."/>
        </authorList>
    </citation>
    <scope>NUCLEOTIDE SEQUENCE [LARGE SCALE GENOMIC DNA]</scope>
    <source>
        <strain evidence="1 2">TJR01</strain>
    </source>
</reference>
<evidence type="ECO:0000313" key="1">
    <source>
        <dbReference type="EMBL" id="QBQ17723.1"/>
    </source>
</evidence>
<accession>A0A4P7B988</accession>
<proteinExistence type="predicted"/>